<organism evidence="4 5">
    <name type="scientific">Pseudovibrio ascidiaceicola</name>
    <dbReference type="NCBI Taxonomy" id="285279"/>
    <lineage>
        <taxon>Bacteria</taxon>
        <taxon>Pseudomonadati</taxon>
        <taxon>Pseudomonadota</taxon>
        <taxon>Alphaproteobacteria</taxon>
        <taxon>Hyphomicrobiales</taxon>
        <taxon>Stappiaceae</taxon>
        <taxon>Pseudovibrio</taxon>
    </lineage>
</organism>
<feature type="domain" description="Big-1" evidence="2">
    <location>
        <begin position="375"/>
        <end position="470"/>
    </location>
</feature>
<dbReference type="Pfam" id="PF03797">
    <property type="entry name" value="Autotransporter"/>
    <property type="match status" value="1"/>
</dbReference>
<dbReference type="NCBIfam" id="TIGR01414">
    <property type="entry name" value="autotrans_barl"/>
    <property type="match status" value="1"/>
</dbReference>
<dbReference type="Gene3D" id="2.60.40.1120">
    <property type="entry name" value="Carboxypeptidase-like, regulatory domain"/>
    <property type="match status" value="1"/>
</dbReference>
<dbReference type="InterPro" id="IPR036709">
    <property type="entry name" value="Autotransporte_beta_dom_sf"/>
</dbReference>
<dbReference type="InterPro" id="IPR003344">
    <property type="entry name" value="Big_1_dom"/>
</dbReference>
<dbReference type="PROSITE" id="PS51127">
    <property type="entry name" value="BIG1"/>
    <property type="match status" value="4"/>
</dbReference>
<dbReference type="EMBL" id="FOSK01000002">
    <property type="protein sequence ID" value="SFK11650.1"/>
    <property type="molecule type" value="Genomic_DNA"/>
</dbReference>
<dbReference type="Proteomes" id="UP000199598">
    <property type="component" value="Unassembled WGS sequence"/>
</dbReference>
<dbReference type="RefSeq" id="WP_093517380.1">
    <property type="nucleotide sequence ID" value="NZ_FOSK01000002.1"/>
</dbReference>
<feature type="domain" description="Big-1" evidence="2">
    <location>
        <begin position="272"/>
        <end position="365"/>
    </location>
</feature>
<dbReference type="SMART" id="SM00869">
    <property type="entry name" value="Autotransporter"/>
    <property type="match status" value="1"/>
</dbReference>
<protein>
    <submittedName>
        <fullName evidence="4">Outer membrane autotransporter barrel domain-containing protein</fullName>
    </submittedName>
</protein>
<proteinExistence type="inferred from homology"/>
<gene>
    <name evidence="4" type="ORF">SAMN04488518_102224</name>
</gene>
<feature type="domain" description="Autotransporter" evidence="3">
    <location>
        <begin position="708"/>
        <end position="966"/>
    </location>
</feature>
<feature type="domain" description="Big-1" evidence="2">
    <location>
        <begin position="170"/>
        <end position="262"/>
    </location>
</feature>
<evidence type="ECO:0000259" key="2">
    <source>
        <dbReference type="PROSITE" id="PS51127"/>
    </source>
</evidence>
<accession>A0A1I3WWD6</accession>
<evidence type="ECO:0000313" key="5">
    <source>
        <dbReference type="Proteomes" id="UP000199598"/>
    </source>
</evidence>
<dbReference type="SUPFAM" id="SSF103515">
    <property type="entry name" value="Autotransporter"/>
    <property type="match status" value="1"/>
</dbReference>
<keyword evidence="5" id="KW-1185">Reference proteome</keyword>
<dbReference type="Gene3D" id="2.60.40.10">
    <property type="entry name" value="Immunoglobulins"/>
    <property type="match status" value="3"/>
</dbReference>
<comment type="caution">
    <text evidence="4">The sequence shown here is derived from an EMBL/GenBank/DDBJ whole genome shotgun (WGS) entry which is preliminary data.</text>
</comment>
<comment type="similarity">
    <text evidence="1">Belongs to the intimin/invasin family.</text>
</comment>
<dbReference type="Gene3D" id="2.40.128.130">
    <property type="entry name" value="Autotransporter beta-domain"/>
    <property type="match status" value="1"/>
</dbReference>
<sequence length="966" mass="99731">MTKLLHNLNWNFKFFFPFTFILSFFAITLLNLILATPTTAAVSCNFPDSTNNGIAVNLTLDTCTVTLTPTNDEAFFTFFDNTLENAGIAVSTDIPSTGLGVNSLSINGTPQIINNGVNAFNENLPDNTTITLTGTHNNNTQNFALSLTRAGGTITLSGSTSGGIPSAISVTSGNNQNIEVSTSFTNPLVVTVTDSGGDPVADETVTFTAPATGASLSSVTQTATTNASGVASLSATANATSGSYVVEASVGGVVTTADFSLTNDAGAASSVSVTSGNNQNTAISSAFTNPLVVTVTDSGGNPVASETVTFAAPATGASLSSVTQTATTNAFGVASLSATANATSGSYVVEASVGGVVTTADFSLTNDTGSASSVSVTSGNNQSTAISSAFANPLVVTVTDSGGNPIASETVTFTAPATGASLSSVTQTATTNASGVASLSATANGTGGSYVVEASVSGVVSTADFSLSNTTGPSLIVVSSGNSQSTEISSSFSDPLVVTVTDTGGNPVANETITFTAPSSGASLAVVTQTATTNAAGVASLSATANGIAGSYVVAASAVGVSSSADFSLTNARDSNADIVRTKAVIGAFIGARANQIVAEQPKLVQRLRTGKFGQQKGLNSFFYDVSSARQQASFQFSYASFMNKLTSLNNDSSSQSRSRITNGFEQVEQQKQNIELSWAADTITQPHKATAAINSLVSDNELSDDGYSPSGFDIWAQGSYIRVENNDFGSNNGLFYVGVDYRHEDTFLLGFLTQLDISEENNNTANTSASGVGWMFGPYAVLRLQPNLYMNGQITYGRSSNDVDALGLGTDNFDTERLLLQAGLTGDFSLNELTINPFANLTYYYEKQEEYVDQLGNTISDQTFTLGRLEFGPRVSYDYLSETGYLFSPFLSVSGIYDFNRLISDIPTDATLASADENFRARVEGGAELFIPSPGIRVLGEGFYDGIGVSGYEAYGGKLSANIQF</sequence>
<dbReference type="PROSITE" id="PS51208">
    <property type="entry name" value="AUTOTRANSPORTER"/>
    <property type="match status" value="1"/>
</dbReference>
<dbReference type="SUPFAM" id="SSF49373">
    <property type="entry name" value="Invasin/intimin cell-adhesion fragments"/>
    <property type="match status" value="4"/>
</dbReference>
<evidence type="ECO:0000259" key="3">
    <source>
        <dbReference type="PROSITE" id="PS51208"/>
    </source>
</evidence>
<dbReference type="InterPro" id="IPR013783">
    <property type="entry name" value="Ig-like_fold"/>
</dbReference>
<dbReference type="SMART" id="SM00634">
    <property type="entry name" value="BID_1"/>
    <property type="match status" value="4"/>
</dbReference>
<name>A0A1I3WWD6_9HYPH</name>
<dbReference type="InterPro" id="IPR005546">
    <property type="entry name" value="Autotransporte_beta"/>
</dbReference>
<feature type="domain" description="Big-1" evidence="2">
    <location>
        <begin position="478"/>
        <end position="572"/>
    </location>
</feature>
<dbReference type="InterPro" id="IPR006315">
    <property type="entry name" value="OM_autotransptr_brl_dom"/>
</dbReference>
<evidence type="ECO:0000313" key="4">
    <source>
        <dbReference type="EMBL" id="SFK11650.1"/>
    </source>
</evidence>
<evidence type="ECO:0000256" key="1">
    <source>
        <dbReference type="ARBA" id="ARBA00010116"/>
    </source>
</evidence>
<reference evidence="4 5" key="1">
    <citation type="submission" date="2016-10" db="EMBL/GenBank/DDBJ databases">
        <authorList>
            <person name="Varghese N."/>
            <person name="Submissions S."/>
        </authorList>
    </citation>
    <scope>NUCLEOTIDE SEQUENCE [LARGE SCALE GENOMIC DNA]</scope>
    <source>
        <strain evidence="4 5">DSM 16392</strain>
    </source>
</reference>
<dbReference type="InterPro" id="IPR008964">
    <property type="entry name" value="Invasin/intimin_cell_adhesion"/>
</dbReference>